<sequence>MKPNAPFGVTLNLTHPGLLETEPNANQHTLRWAEVEVVLWWDGDGEDEFEVASRGGELGPLQDPTTATITAIIITNGDGIWRVRTFRENNIPRIKVNNWEELARELML</sequence>
<proteinExistence type="predicted"/>
<comment type="caution">
    <text evidence="1">The sequence shown here is derived from an EMBL/GenBank/DDBJ whole genome shotgun (WGS) entry which is preliminary data.</text>
</comment>
<accession>A0ABQ4WW70</accession>
<keyword evidence="2" id="KW-1185">Reference proteome</keyword>
<protein>
    <submittedName>
        <fullName evidence="1">Uncharacterized protein</fullName>
    </submittedName>
</protein>
<reference evidence="1" key="1">
    <citation type="journal article" date="2022" name="Int. J. Mol. Sci.">
        <title>Draft Genome of Tanacetum Coccineum: Genomic Comparison of Closely Related Tanacetum-Family Plants.</title>
        <authorList>
            <person name="Yamashiro T."/>
            <person name="Shiraishi A."/>
            <person name="Nakayama K."/>
            <person name="Satake H."/>
        </authorList>
    </citation>
    <scope>NUCLEOTIDE SEQUENCE</scope>
</reference>
<name>A0ABQ4WW70_9ASTR</name>
<evidence type="ECO:0000313" key="2">
    <source>
        <dbReference type="Proteomes" id="UP001151760"/>
    </source>
</evidence>
<reference evidence="1" key="2">
    <citation type="submission" date="2022-01" db="EMBL/GenBank/DDBJ databases">
        <authorList>
            <person name="Yamashiro T."/>
            <person name="Shiraishi A."/>
            <person name="Satake H."/>
            <person name="Nakayama K."/>
        </authorList>
    </citation>
    <scope>NUCLEOTIDE SEQUENCE</scope>
</reference>
<gene>
    <name evidence="1" type="ORF">Tco_0651710</name>
</gene>
<dbReference type="Proteomes" id="UP001151760">
    <property type="component" value="Unassembled WGS sequence"/>
</dbReference>
<dbReference type="EMBL" id="BQNB010008970">
    <property type="protein sequence ID" value="GJS56926.1"/>
    <property type="molecule type" value="Genomic_DNA"/>
</dbReference>
<evidence type="ECO:0000313" key="1">
    <source>
        <dbReference type="EMBL" id="GJS56926.1"/>
    </source>
</evidence>
<organism evidence="1 2">
    <name type="scientific">Tanacetum coccineum</name>
    <dbReference type="NCBI Taxonomy" id="301880"/>
    <lineage>
        <taxon>Eukaryota</taxon>
        <taxon>Viridiplantae</taxon>
        <taxon>Streptophyta</taxon>
        <taxon>Embryophyta</taxon>
        <taxon>Tracheophyta</taxon>
        <taxon>Spermatophyta</taxon>
        <taxon>Magnoliopsida</taxon>
        <taxon>eudicotyledons</taxon>
        <taxon>Gunneridae</taxon>
        <taxon>Pentapetalae</taxon>
        <taxon>asterids</taxon>
        <taxon>campanulids</taxon>
        <taxon>Asterales</taxon>
        <taxon>Asteraceae</taxon>
        <taxon>Asteroideae</taxon>
        <taxon>Anthemideae</taxon>
        <taxon>Anthemidinae</taxon>
        <taxon>Tanacetum</taxon>
    </lineage>
</organism>